<dbReference type="InParanoid" id="K3WLS5"/>
<dbReference type="Proteomes" id="UP000019132">
    <property type="component" value="Unassembled WGS sequence"/>
</dbReference>
<evidence type="ECO:0000313" key="5">
    <source>
        <dbReference type="Proteomes" id="UP000019132"/>
    </source>
</evidence>
<dbReference type="eggNOG" id="KOG0379">
    <property type="taxonomic scope" value="Eukaryota"/>
</dbReference>
<dbReference type="Gene3D" id="2.120.10.80">
    <property type="entry name" value="Kelch-type beta propeller"/>
    <property type="match status" value="2"/>
</dbReference>
<dbReference type="GO" id="GO:0005794">
    <property type="term" value="C:Golgi apparatus"/>
    <property type="evidence" value="ECO:0007669"/>
    <property type="project" value="TreeGrafter"/>
</dbReference>
<dbReference type="EnsemblProtists" id="PYU1_T005917">
    <property type="protein sequence ID" value="PYU1_T005917"/>
    <property type="gene ID" value="PYU1_G005905"/>
</dbReference>
<feature type="region of interest" description="Disordered" evidence="3">
    <location>
        <begin position="1"/>
        <end position="31"/>
    </location>
</feature>
<dbReference type="HOGENOM" id="CLU_039591_0_0_1"/>
<sequence length="446" mass="48451">MRQGASPSPPDVPTDGNGASSNSSNDVEGSAGALRWTRMEAIALRNGELPSQRSGHTLSIMGSNGYLFGGCDYSEPPGPTNDLFVLKINTNSPWEWEKLKFAPTATTPMPRWKHSATVVDNKVYVFGGFHNSSTRFNDLWVFNPITVEWSQPMDKGTAASTATHRASVASTRVNASVVPAPRGGHSAVAIRKCIYVFGGYGGAGYGRRDFDDLHMLRVEDVSWSKVTSKGRPPEKRAGHQACAVEDLMLVCGGWNSVAQFNDLHVFDTTTNSWSTIEGSHMANPLPRWNHASCAVLAIPHAKIFNFGGVIGEPNNYNGQGTYMNDISVLDTGDMAWSVPEIRGTPPCGRSDTTLAYDDKGSRLVIFGGWANVWLNDLFCLDVSCVVGPPYGITSVFPEYGPITGGTQLILEGIDFMNKLVTVRFSCRKGSVDVKGEYVNDHTLREM</sequence>
<dbReference type="Gene3D" id="2.60.40.10">
    <property type="entry name" value="Immunoglobulins"/>
    <property type="match status" value="1"/>
</dbReference>
<dbReference type="PANTHER" id="PTHR46376:SF1">
    <property type="entry name" value="LEUCINE-ZIPPER-LIKE TRANSCRIPTIONAL REGULATOR 1"/>
    <property type="match status" value="1"/>
</dbReference>
<dbReference type="InterPro" id="IPR014756">
    <property type="entry name" value="Ig_E-set"/>
</dbReference>
<evidence type="ECO:0000256" key="3">
    <source>
        <dbReference type="SAM" id="MobiDB-lite"/>
    </source>
</evidence>
<organism evidence="4 5">
    <name type="scientific">Globisporangium ultimum (strain ATCC 200006 / CBS 805.95 / DAOM BR144)</name>
    <name type="common">Pythium ultimum</name>
    <dbReference type="NCBI Taxonomy" id="431595"/>
    <lineage>
        <taxon>Eukaryota</taxon>
        <taxon>Sar</taxon>
        <taxon>Stramenopiles</taxon>
        <taxon>Oomycota</taxon>
        <taxon>Peronosporomycetes</taxon>
        <taxon>Pythiales</taxon>
        <taxon>Pythiaceae</taxon>
        <taxon>Globisporangium</taxon>
    </lineage>
</organism>
<dbReference type="InterPro" id="IPR015915">
    <property type="entry name" value="Kelch-typ_b-propeller"/>
</dbReference>
<reference evidence="5" key="1">
    <citation type="journal article" date="2010" name="Genome Biol.">
        <title>Genome sequence of the necrotrophic plant pathogen Pythium ultimum reveals original pathogenicity mechanisms and effector repertoire.</title>
        <authorList>
            <person name="Levesque C.A."/>
            <person name="Brouwer H."/>
            <person name="Cano L."/>
            <person name="Hamilton J.P."/>
            <person name="Holt C."/>
            <person name="Huitema E."/>
            <person name="Raffaele S."/>
            <person name="Robideau G.P."/>
            <person name="Thines M."/>
            <person name="Win J."/>
            <person name="Zerillo M.M."/>
            <person name="Beakes G.W."/>
            <person name="Boore J.L."/>
            <person name="Busam D."/>
            <person name="Dumas B."/>
            <person name="Ferriera S."/>
            <person name="Fuerstenberg S.I."/>
            <person name="Gachon C.M."/>
            <person name="Gaulin E."/>
            <person name="Govers F."/>
            <person name="Grenville-Briggs L."/>
            <person name="Horner N."/>
            <person name="Hostetler J."/>
            <person name="Jiang R.H."/>
            <person name="Johnson J."/>
            <person name="Krajaejun T."/>
            <person name="Lin H."/>
            <person name="Meijer H.J."/>
            <person name="Moore B."/>
            <person name="Morris P."/>
            <person name="Phuntmart V."/>
            <person name="Puiu D."/>
            <person name="Shetty J."/>
            <person name="Stajich J.E."/>
            <person name="Tripathy S."/>
            <person name="Wawra S."/>
            <person name="van West P."/>
            <person name="Whitty B.R."/>
            <person name="Coutinho P.M."/>
            <person name="Henrissat B."/>
            <person name="Martin F."/>
            <person name="Thomas P.D."/>
            <person name="Tyler B.M."/>
            <person name="De Vries R.P."/>
            <person name="Kamoun S."/>
            <person name="Yandell M."/>
            <person name="Tisserat N."/>
            <person name="Buell C.R."/>
        </authorList>
    </citation>
    <scope>NUCLEOTIDE SEQUENCE</scope>
    <source>
        <strain evidence="5">DAOM:BR144</strain>
    </source>
</reference>
<dbReference type="EMBL" id="GL376573">
    <property type="status" value="NOT_ANNOTATED_CDS"/>
    <property type="molecule type" value="Genomic_DNA"/>
</dbReference>
<accession>K3WLS5</accession>
<dbReference type="InterPro" id="IPR013783">
    <property type="entry name" value="Ig-like_fold"/>
</dbReference>
<reference evidence="5" key="2">
    <citation type="submission" date="2010-04" db="EMBL/GenBank/DDBJ databases">
        <authorList>
            <person name="Buell R."/>
            <person name="Hamilton J."/>
            <person name="Hostetler J."/>
        </authorList>
    </citation>
    <scope>NUCLEOTIDE SEQUENCE [LARGE SCALE GENOMIC DNA]</scope>
    <source>
        <strain evidence="5">DAOM:BR144</strain>
    </source>
</reference>
<dbReference type="VEuPathDB" id="FungiDB:PYU1_G005905"/>
<dbReference type="InterPro" id="IPR006652">
    <property type="entry name" value="Kelch_1"/>
</dbReference>
<dbReference type="SUPFAM" id="SSF117281">
    <property type="entry name" value="Kelch motif"/>
    <property type="match status" value="2"/>
</dbReference>
<dbReference type="CDD" id="cd00102">
    <property type="entry name" value="IPT"/>
    <property type="match status" value="1"/>
</dbReference>
<keyword evidence="5" id="KW-1185">Reference proteome</keyword>
<keyword evidence="2" id="KW-0677">Repeat</keyword>
<dbReference type="SMART" id="SM00612">
    <property type="entry name" value="Kelch"/>
    <property type="match status" value="3"/>
</dbReference>
<dbReference type="PANTHER" id="PTHR46376">
    <property type="entry name" value="LEUCINE-ZIPPER-LIKE TRANSCRIPTIONAL REGULATOR 1"/>
    <property type="match status" value="1"/>
</dbReference>
<evidence type="ECO:0000256" key="2">
    <source>
        <dbReference type="ARBA" id="ARBA00022737"/>
    </source>
</evidence>
<dbReference type="OMA" id="YSEPPGP"/>
<protein>
    <recommendedName>
        <fullName evidence="6">IPT/TIG domain-containing protein</fullName>
    </recommendedName>
</protein>
<reference evidence="4" key="3">
    <citation type="submission" date="2015-02" db="UniProtKB">
        <authorList>
            <consortium name="EnsemblProtists"/>
        </authorList>
    </citation>
    <scope>IDENTIFICATION</scope>
    <source>
        <strain evidence="4">DAOM BR144</strain>
    </source>
</reference>
<evidence type="ECO:0000256" key="1">
    <source>
        <dbReference type="ARBA" id="ARBA00022441"/>
    </source>
</evidence>
<dbReference type="SUPFAM" id="SSF81296">
    <property type="entry name" value="E set domains"/>
    <property type="match status" value="1"/>
</dbReference>
<dbReference type="STRING" id="431595.K3WLS5"/>
<proteinExistence type="predicted"/>
<evidence type="ECO:0008006" key="6">
    <source>
        <dbReference type="Google" id="ProtNLM"/>
    </source>
</evidence>
<name>K3WLS5_GLOUD</name>
<dbReference type="InterPro" id="IPR051568">
    <property type="entry name" value="LZTR1/Attractin"/>
</dbReference>
<evidence type="ECO:0000313" key="4">
    <source>
        <dbReference type="EnsemblProtists" id="PYU1_T005917"/>
    </source>
</evidence>
<keyword evidence="1" id="KW-0880">Kelch repeat</keyword>
<dbReference type="Pfam" id="PF24681">
    <property type="entry name" value="Kelch_KLHDC2_KLHL20_DRC7"/>
    <property type="match status" value="2"/>
</dbReference>
<dbReference type="AlphaFoldDB" id="K3WLS5"/>